<dbReference type="AlphaFoldDB" id="A0A1G4K1J0"/>
<gene>
    <name evidence="11" type="ORF">LAMI_0F10000G</name>
</gene>
<dbReference type="Proteomes" id="UP000191024">
    <property type="component" value="Chromosome F"/>
</dbReference>
<feature type="transmembrane region" description="Helical" evidence="10">
    <location>
        <begin position="215"/>
        <end position="232"/>
    </location>
</feature>
<keyword evidence="6" id="KW-0418">Kinase</keyword>
<dbReference type="GO" id="GO:0043048">
    <property type="term" value="P:dolichyl monophosphate biosynthetic process"/>
    <property type="evidence" value="ECO:0007669"/>
    <property type="project" value="TreeGrafter"/>
</dbReference>
<keyword evidence="4" id="KW-0808">Transferase</keyword>
<protein>
    <recommendedName>
        <fullName evidence="3">dolichol kinase</fullName>
        <ecNumber evidence="3">2.7.1.108</ecNumber>
    </recommendedName>
</protein>
<evidence type="ECO:0000256" key="1">
    <source>
        <dbReference type="ARBA" id="ARBA00004477"/>
    </source>
</evidence>
<feature type="transmembrane region" description="Helical" evidence="10">
    <location>
        <begin position="244"/>
        <end position="263"/>
    </location>
</feature>
<feature type="transmembrane region" description="Helical" evidence="10">
    <location>
        <begin position="283"/>
        <end position="303"/>
    </location>
</feature>
<name>A0A1G4K1J0_9SACH</name>
<evidence type="ECO:0000256" key="10">
    <source>
        <dbReference type="SAM" id="Phobius"/>
    </source>
</evidence>
<evidence type="ECO:0000256" key="9">
    <source>
        <dbReference type="ARBA" id="ARBA00023136"/>
    </source>
</evidence>
<accession>A0A1G4K1J0</accession>
<keyword evidence="9 10" id="KW-0472">Membrane</keyword>
<feature type="transmembrane region" description="Helical" evidence="10">
    <location>
        <begin position="315"/>
        <end position="331"/>
    </location>
</feature>
<proteinExistence type="inferred from homology"/>
<organism evidence="11 12">
    <name type="scientific">Lachancea mirantina</name>
    <dbReference type="NCBI Taxonomy" id="1230905"/>
    <lineage>
        <taxon>Eukaryota</taxon>
        <taxon>Fungi</taxon>
        <taxon>Dikarya</taxon>
        <taxon>Ascomycota</taxon>
        <taxon>Saccharomycotina</taxon>
        <taxon>Saccharomycetes</taxon>
        <taxon>Saccharomycetales</taxon>
        <taxon>Saccharomycetaceae</taxon>
        <taxon>Lachancea</taxon>
    </lineage>
</organism>
<evidence type="ECO:0000313" key="12">
    <source>
        <dbReference type="Proteomes" id="UP000191024"/>
    </source>
</evidence>
<evidence type="ECO:0000313" key="11">
    <source>
        <dbReference type="EMBL" id="SCU97419.1"/>
    </source>
</evidence>
<dbReference type="STRING" id="1230905.A0A1G4K1J0"/>
<keyword evidence="7" id="KW-0256">Endoplasmic reticulum</keyword>
<dbReference type="InterPro" id="IPR032974">
    <property type="entry name" value="Polypren_kinase"/>
</dbReference>
<dbReference type="PANTHER" id="PTHR13205">
    <property type="entry name" value="TRANSMEMBRANE PROTEIN 15-RELATED"/>
    <property type="match status" value="1"/>
</dbReference>
<reference evidence="12" key="1">
    <citation type="submission" date="2016-03" db="EMBL/GenBank/DDBJ databases">
        <authorList>
            <person name="Devillers H."/>
        </authorList>
    </citation>
    <scope>NUCLEOTIDE SEQUENCE [LARGE SCALE GENOMIC DNA]</scope>
</reference>
<dbReference type="PANTHER" id="PTHR13205:SF15">
    <property type="entry name" value="DOLICHOL KINASE"/>
    <property type="match status" value="1"/>
</dbReference>
<evidence type="ECO:0000256" key="7">
    <source>
        <dbReference type="ARBA" id="ARBA00022824"/>
    </source>
</evidence>
<evidence type="ECO:0000256" key="2">
    <source>
        <dbReference type="ARBA" id="ARBA00010794"/>
    </source>
</evidence>
<comment type="similarity">
    <text evidence="2">Belongs to the polyprenol kinase family.</text>
</comment>
<evidence type="ECO:0000256" key="4">
    <source>
        <dbReference type="ARBA" id="ARBA00022679"/>
    </source>
</evidence>
<feature type="transmembrane region" description="Helical" evidence="10">
    <location>
        <begin position="96"/>
        <end position="115"/>
    </location>
</feature>
<sequence>MASDSKTENDTIRKNNEEFWVLDECFKTERVAQALILGVTVHLASSKFMKTSADTALFTGASTMVAAFLVGSYVNYRARSRDNGINGNELKHVREFLPSFNVLYLLYLPFMLSMLFQRRLAPINCALAFNAIDMPFVLRWMLEAILVLINDEFYHEMSRNLKAIVLNGCLSYVLQGVGHLKSFDIVECNLFSMLLTNVLYLINSDELHFQVLQKTLIAFLASVSVNCVWSLILPKRFRWLRSIVLLASFAAVFPFTIIQTLTIDGQNPAVWLVDYISSSESRTKILGFWLLCLLILIPNIMVFKSNMSLNTSRKVWHFIVMALIIGPLQIDPQFVKIATSGTVVLFLIVEYIRYLKLVPAGEYLDEKLRSFADFRDERGPIIISYIYLIVGVATPLLINGSLVGVVSLGVGDSLASIVGHKWGRIKWPGTNKTVEGTCAFIIATAACNLILQSQIGEFPDIGVANVILTAVLSGILEGNSVLNDNILIPAFMLITTEVCKGI</sequence>
<dbReference type="GO" id="GO:0004168">
    <property type="term" value="F:dolichol kinase activity"/>
    <property type="evidence" value="ECO:0007669"/>
    <property type="project" value="UniProtKB-EC"/>
</dbReference>
<keyword evidence="8 10" id="KW-1133">Transmembrane helix</keyword>
<comment type="subcellular location">
    <subcellularLocation>
        <location evidence="1">Endoplasmic reticulum membrane</location>
        <topology evidence="1">Multi-pass membrane protein</topology>
    </subcellularLocation>
</comment>
<evidence type="ECO:0000256" key="6">
    <source>
        <dbReference type="ARBA" id="ARBA00022777"/>
    </source>
</evidence>
<evidence type="ECO:0000256" key="5">
    <source>
        <dbReference type="ARBA" id="ARBA00022692"/>
    </source>
</evidence>
<evidence type="ECO:0000256" key="8">
    <source>
        <dbReference type="ARBA" id="ARBA00022989"/>
    </source>
</evidence>
<dbReference type="GO" id="GO:0005789">
    <property type="term" value="C:endoplasmic reticulum membrane"/>
    <property type="evidence" value="ECO:0007669"/>
    <property type="project" value="UniProtKB-SubCell"/>
</dbReference>
<dbReference type="OrthoDB" id="377083at2759"/>
<keyword evidence="5 10" id="KW-0812">Transmembrane</keyword>
<keyword evidence="12" id="KW-1185">Reference proteome</keyword>
<dbReference type="EMBL" id="LT598467">
    <property type="protein sequence ID" value="SCU97419.1"/>
    <property type="molecule type" value="Genomic_DNA"/>
</dbReference>
<feature type="transmembrane region" description="Helical" evidence="10">
    <location>
        <begin position="379"/>
        <end position="398"/>
    </location>
</feature>
<evidence type="ECO:0000256" key="3">
    <source>
        <dbReference type="ARBA" id="ARBA00012132"/>
    </source>
</evidence>
<dbReference type="EC" id="2.7.1.108" evidence="3"/>
<feature type="transmembrane region" description="Helical" evidence="10">
    <location>
        <begin position="56"/>
        <end position="76"/>
    </location>
</feature>